<dbReference type="GO" id="GO:0005737">
    <property type="term" value="C:cytoplasm"/>
    <property type="evidence" value="ECO:0007669"/>
    <property type="project" value="TreeGrafter"/>
</dbReference>
<dbReference type="PANTHER" id="PTHR43735:SF3">
    <property type="entry name" value="FERROPTOSIS SUPPRESSOR PROTEIN 1"/>
    <property type="match status" value="1"/>
</dbReference>
<keyword evidence="3" id="KW-0274">FAD</keyword>
<feature type="domain" description="FAD/NAD(P)-binding" evidence="5">
    <location>
        <begin position="5"/>
        <end position="287"/>
    </location>
</feature>
<dbReference type="GO" id="GO:0004174">
    <property type="term" value="F:electron-transferring-flavoprotein dehydrogenase activity"/>
    <property type="evidence" value="ECO:0007669"/>
    <property type="project" value="TreeGrafter"/>
</dbReference>
<dbReference type="Pfam" id="PF07992">
    <property type="entry name" value="Pyr_redox_2"/>
    <property type="match status" value="1"/>
</dbReference>
<dbReference type="Gene3D" id="3.50.50.100">
    <property type="match status" value="1"/>
</dbReference>
<protein>
    <recommendedName>
        <fullName evidence="5">FAD/NAD(P)-binding domain-containing protein</fullName>
    </recommendedName>
</protein>
<organism evidence="6">
    <name type="scientific">Erythrolobus australicus</name>
    <dbReference type="NCBI Taxonomy" id="1077150"/>
    <lineage>
        <taxon>Eukaryota</taxon>
        <taxon>Rhodophyta</taxon>
        <taxon>Bangiophyceae</taxon>
        <taxon>Porphyridiales</taxon>
        <taxon>Porphyridiaceae</taxon>
        <taxon>Erythrolobus</taxon>
    </lineage>
</organism>
<dbReference type="PRINTS" id="PR00368">
    <property type="entry name" value="FADPNR"/>
</dbReference>
<evidence type="ECO:0000313" key="6">
    <source>
        <dbReference type="EMBL" id="CAD9239320.1"/>
    </source>
</evidence>
<dbReference type="PRINTS" id="PR00469">
    <property type="entry name" value="PNDRDTASEII"/>
</dbReference>
<dbReference type="SUPFAM" id="SSF51905">
    <property type="entry name" value="FAD/NAD(P)-binding domain"/>
    <property type="match status" value="1"/>
</dbReference>
<dbReference type="EMBL" id="HBGI01001635">
    <property type="protein sequence ID" value="CAD9239320.1"/>
    <property type="molecule type" value="Transcribed_RNA"/>
</dbReference>
<evidence type="ECO:0000259" key="5">
    <source>
        <dbReference type="Pfam" id="PF07992"/>
    </source>
</evidence>
<dbReference type="InterPro" id="IPR036188">
    <property type="entry name" value="FAD/NAD-bd_sf"/>
</dbReference>
<evidence type="ECO:0000256" key="3">
    <source>
        <dbReference type="ARBA" id="ARBA00022827"/>
    </source>
</evidence>
<dbReference type="AlphaFoldDB" id="A0A7S1XGP2"/>
<evidence type="ECO:0000256" key="4">
    <source>
        <dbReference type="ARBA" id="ARBA00023002"/>
    </source>
</evidence>
<dbReference type="PANTHER" id="PTHR43735">
    <property type="entry name" value="APOPTOSIS-INDUCING FACTOR 1"/>
    <property type="match status" value="1"/>
</dbReference>
<dbReference type="GO" id="GO:0050660">
    <property type="term" value="F:flavin adenine dinucleotide binding"/>
    <property type="evidence" value="ECO:0007669"/>
    <property type="project" value="TreeGrafter"/>
</dbReference>
<keyword evidence="4" id="KW-0560">Oxidoreductase</keyword>
<reference evidence="6" key="1">
    <citation type="submission" date="2021-01" db="EMBL/GenBank/DDBJ databases">
        <authorList>
            <person name="Corre E."/>
            <person name="Pelletier E."/>
            <person name="Niang G."/>
            <person name="Scheremetjew M."/>
            <person name="Finn R."/>
            <person name="Kale V."/>
            <person name="Holt S."/>
            <person name="Cochrane G."/>
            <person name="Meng A."/>
            <person name="Brown T."/>
            <person name="Cohen L."/>
        </authorList>
    </citation>
    <scope>NUCLEOTIDE SEQUENCE</scope>
    <source>
        <strain evidence="6">CCMP3124</strain>
    </source>
</reference>
<comment type="similarity">
    <text evidence="1">Belongs to the FAD-dependent oxidoreductase family.</text>
</comment>
<gene>
    <name evidence="6" type="ORF">EAUS1353_LOCUS1056</name>
</gene>
<evidence type="ECO:0000256" key="1">
    <source>
        <dbReference type="ARBA" id="ARBA00006442"/>
    </source>
</evidence>
<evidence type="ECO:0000256" key="2">
    <source>
        <dbReference type="ARBA" id="ARBA00022630"/>
    </source>
</evidence>
<accession>A0A7S1XGP2</accession>
<dbReference type="InterPro" id="IPR023753">
    <property type="entry name" value="FAD/NAD-binding_dom"/>
</dbReference>
<keyword evidence="2" id="KW-0285">Flavoprotein</keyword>
<name>A0A7S1XGP2_9RHOD</name>
<sequence length="369" mass="40391">MGMPKVLVCGGGFAGVEAAYKLARTGKVEVTLVDPKDYFELNFITPRAIVDRDVAQNYVVYKFEDMDNIGRFVQAKVVELTDDSATLSNGETISFDYAIIASGSTYADPIFKGIVPSAEERLKELEAKYTAIREAKTLVIAGGHYVGCETAAEFSELPTKPKVTIVQSHCALMDASPAKTQQYVKDFMEKRGVEVLLDHRMDIDENGVYSHNGKALDPQPDLVFWATGFKTNNDYVRKGLGDDVMNKANAVMVDEFLRVKGHPKIFALGDANDVAEYKLAYLAYQHGDLTCRNILRLIADPNGALTAWKPFGGFPMFYLTLGKKKGVLVAKETKHIGWVPTSILGMIAKSKMTGKALGIKVGVPPSVST</sequence>
<proteinExistence type="inferred from homology"/>